<dbReference type="SUPFAM" id="SSF52954">
    <property type="entry name" value="Class II aaRS ABD-related"/>
    <property type="match status" value="1"/>
</dbReference>
<dbReference type="Gene3D" id="3.40.50.800">
    <property type="entry name" value="Anticodon-binding domain"/>
    <property type="match status" value="1"/>
</dbReference>
<evidence type="ECO:0000256" key="7">
    <source>
        <dbReference type="ARBA" id="ARBA00022840"/>
    </source>
</evidence>
<sequence length="623" mass="72214">MSDFLKKARHSLSHILAQAVQREFGTDIKLGVGPEIKNGFYYDFLIKDPQIKIQEENLKSINKNMEQIIKQKQDFYCISTDLQKAKEINIFLGQELKNELIEDFEKEGINNITYFLNLIPMKAKESLLKGTNENYIKYYEAVNDFFQTNGYIGKDKFISFIDMCEGPHINNTQDLDSKSFKISKIAGAYWKGDEKNFMMTRVYGYAFEDKEKLKEYLNFLEEAKKRDHRVLGKKLDLFCFSDLVGPGLPMFTPRGTKIINLLQEKVENICSKYGFEKVITPHLAKIDLFKISGHADKYPEELFSVKSQRKQEYALKPVQCPHQTQIYASKKRSYKDLPIRYMESNKQYRAEQPGEISGLSRVVAITVEDGHVFCTVDQVKQEVMAMVNIIKDFFVDLGLRGNHWVSLSVRDMENLDKYIGEEEDRQICEKMLGEIAEEMNLGAIKCEGEAAVYGPKLDFMFKDSLGREIQIPTVQLDFATPKKFNLKYVDKDASEKAPVMIHRAILGSYERLLVILIEHFAGAFPFWLAPEQIKIIPVSDKFIDYCNKINNELIKYGFRSKINLDDDSFAKKIRNGEIQKIPFLLIVGEKEIQNNTINLRDVYNKQQYEINISDLIKKFDELN</sequence>
<name>A0ABS5QPL7_9BACT</name>
<dbReference type="PANTHER" id="PTHR11451:SF44">
    <property type="entry name" value="THREONINE--TRNA LIGASE, CHLOROPLASTIC_MITOCHONDRIAL 2"/>
    <property type="match status" value="1"/>
</dbReference>
<dbReference type="EMBL" id="JAEDAM010000102">
    <property type="protein sequence ID" value="MBS8122562.1"/>
    <property type="molecule type" value="Genomic_DNA"/>
</dbReference>
<organism evidence="14 15">
    <name type="scientific">Candidatus Vampirococcus lugosii</name>
    <dbReference type="NCBI Taxonomy" id="2789015"/>
    <lineage>
        <taxon>Bacteria</taxon>
        <taxon>Candidatus Absconditibacteriota</taxon>
        <taxon>Vampirococcus</taxon>
    </lineage>
</organism>
<evidence type="ECO:0000256" key="12">
    <source>
        <dbReference type="HAMAP-Rule" id="MF_00184"/>
    </source>
</evidence>
<feature type="domain" description="Aminoacyl-transfer RNA synthetases class-II family profile" evidence="13">
    <location>
        <begin position="255"/>
        <end position="525"/>
    </location>
</feature>
<dbReference type="CDD" id="cd00771">
    <property type="entry name" value="ThrRS_core"/>
    <property type="match status" value="1"/>
</dbReference>
<evidence type="ECO:0000313" key="15">
    <source>
        <dbReference type="Proteomes" id="UP000680365"/>
    </source>
</evidence>
<reference evidence="14 15" key="1">
    <citation type="journal article" date="2021" name="Nat. Commun.">
        <title>Reductive evolution and unique predatory mode in the CPR bacterium Vampirococcus lugosii.</title>
        <authorList>
            <person name="Moreira D."/>
            <person name="Zivanovic Y."/>
            <person name="Lopez-Archilla A.I."/>
            <person name="Iniesto M."/>
            <person name="Lopez-Garcia P."/>
        </authorList>
    </citation>
    <scope>NUCLEOTIDE SEQUENCE [LARGE SCALE GENOMIC DNA]</scope>
    <source>
        <strain evidence="14">Chiprana</strain>
    </source>
</reference>
<proteinExistence type="inferred from homology"/>
<accession>A0ABS5QPL7</accession>
<gene>
    <name evidence="12" type="primary">thrS</name>
    <name evidence="14" type="ORF">VAMP_178845n553</name>
</gene>
<evidence type="ECO:0000256" key="10">
    <source>
        <dbReference type="ARBA" id="ARBA00023146"/>
    </source>
</evidence>
<dbReference type="GO" id="GO:0004829">
    <property type="term" value="F:threonine-tRNA ligase activity"/>
    <property type="evidence" value="ECO:0007669"/>
    <property type="project" value="UniProtKB-EC"/>
</dbReference>
<comment type="subcellular location">
    <subcellularLocation>
        <location evidence="12">Cytoplasm</location>
    </subcellularLocation>
</comment>
<evidence type="ECO:0000256" key="11">
    <source>
        <dbReference type="ARBA" id="ARBA00049515"/>
    </source>
</evidence>
<evidence type="ECO:0000256" key="9">
    <source>
        <dbReference type="ARBA" id="ARBA00022917"/>
    </source>
</evidence>
<feature type="binding site" evidence="12">
    <location>
        <position position="371"/>
    </location>
    <ligand>
        <name>Zn(2+)</name>
        <dbReference type="ChEBI" id="CHEBI:29105"/>
        <note>catalytic</note>
    </ligand>
</feature>
<dbReference type="RefSeq" id="WP_213349984.1">
    <property type="nucleotide sequence ID" value="NZ_JAEDAM010000102.1"/>
</dbReference>
<evidence type="ECO:0000256" key="6">
    <source>
        <dbReference type="ARBA" id="ARBA00022833"/>
    </source>
</evidence>
<dbReference type="InterPro" id="IPR045864">
    <property type="entry name" value="aa-tRNA-synth_II/BPL/LPL"/>
</dbReference>
<dbReference type="InterPro" id="IPR002320">
    <property type="entry name" value="Thr-tRNA-ligase_IIa"/>
</dbReference>
<dbReference type="PROSITE" id="PS50862">
    <property type="entry name" value="AA_TRNA_LIGASE_II"/>
    <property type="match status" value="1"/>
</dbReference>
<dbReference type="InterPro" id="IPR006195">
    <property type="entry name" value="aa-tRNA-synth_II"/>
</dbReference>
<keyword evidence="5 12" id="KW-0547">Nucleotide-binding</keyword>
<dbReference type="InterPro" id="IPR002314">
    <property type="entry name" value="aa-tRNA-synt_IIb"/>
</dbReference>
<comment type="cofactor">
    <cofactor evidence="12">
        <name>Zn(2+)</name>
        <dbReference type="ChEBI" id="CHEBI:29105"/>
    </cofactor>
    <text evidence="12">Binds 1 zinc ion per subunit.</text>
</comment>
<evidence type="ECO:0000256" key="8">
    <source>
        <dbReference type="ARBA" id="ARBA00022884"/>
    </source>
</evidence>
<dbReference type="InterPro" id="IPR033728">
    <property type="entry name" value="ThrRS_core"/>
</dbReference>
<protein>
    <recommendedName>
        <fullName evidence="12">Threonine--tRNA ligase</fullName>
        <ecNumber evidence="12">6.1.1.3</ecNumber>
    </recommendedName>
    <alternativeName>
        <fullName evidence="12">Threonyl-tRNA synthetase</fullName>
        <shortName evidence="12">ThrRS</shortName>
    </alternativeName>
</protein>
<dbReference type="Proteomes" id="UP000680365">
    <property type="component" value="Unassembled WGS sequence"/>
</dbReference>
<dbReference type="InterPro" id="IPR004154">
    <property type="entry name" value="Anticodon-bd"/>
</dbReference>
<keyword evidence="6 12" id="KW-0862">Zinc</keyword>
<evidence type="ECO:0000256" key="3">
    <source>
        <dbReference type="ARBA" id="ARBA00022598"/>
    </source>
</evidence>
<keyword evidence="8 12" id="KW-0694">RNA-binding</keyword>
<dbReference type="SMART" id="SM00863">
    <property type="entry name" value="tRNA_SAD"/>
    <property type="match status" value="1"/>
</dbReference>
<comment type="caution">
    <text evidence="12">Lacks conserved residue(s) required for the propagation of feature annotation.</text>
</comment>
<comment type="catalytic activity">
    <reaction evidence="11 12">
        <text>tRNA(Thr) + L-threonine + ATP = L-threonyl-tRNA(Thr) + AMP + diphosphate + H(+)</text>
        <dbReference type="Rhea" id="RHEA:24624"/>
        <dbReference type="Rhea" id="RHEA-COMP:9670"/>
        <dbReference type="Rhea" id="RHEA-COMP:9704"/>
        <dbReference type="ChEBI" id="CHEBI:15378"/>
        <dbReference type="ChEBI" id="CHEBI:30616"/>
        <dbReference type="ChEBI" id="CHEBI:33019"/>
        <dbReference type="ChEBI" id="CHEBI:57926"/>
        <dbReference type="ChEBI" id="CHEBI:78442"/>
        <dbReference type="ChEBI" id="CHEBI:78534"/>
        <dbReference type="ChEBI" id="CHEBI:456215"/>
        <dbReference type="EC" id="6.1.1.3"/>
    </reaction>
</comment>
<keyword evidence="4 12" id="KW-0479">Metal-binding</keyword>
<evidence type="ECO:0000256" key="5">
    <source>
        <dbReference type="ARBA" id="ARBA00022741"/>
    </source>
</evidence>
<keyword evidence="15" id="KW-1185">Reference proteome</keyword>
<dbReference type="InterPro" id="IPR012947">
    <property type="entry name" value="tRNA_SAD"/>
</dbReference>
<feature type="binding site" evidence="12">
    <location>
        <position position="320"/>
    </location>
    <ligand>
        <name>Zn(2+)</name>
        <dbReference type="ChEBI" id="CHEBI:29105"/>
        <note>catalytic</note>
    </ligand>
</feature>
<dbReference type="SUPFAM" id="SSF55186">
    <property type="entry name" value="ThrRS/AlaRS common domain"/>
    <property type="match status" value="1"/>
</dbReference>
<dbReference type="Gene3D" id="3.30.980.10">
    <property type="entry name" value="Threonyl-trna Synthetase, Chain A, domain 2"/>
    <property type="match status" value="1"/>
</dbReference>
<evidence type="ECO:0000256" key="2">
    <source>
        <dbReference type="ARBA" id="ARBA00022555"/>
    </source>
</evidence>
<dbReference type="PANTHER" id="PTHR11451">
    <property type="entry name" value="THREONINE-TRNA LIGASE"/>
    <property type="match status" value="1"/>
</dbReference>
<dbReference type="SUPFAM" id="SSF55681">
    <property type="entry name" value="Class II aaRS and biotin synthetases"/>
    <property type="match status" value="1"/>
</dbReference>
<feature type="binding site" evidence="12">
    <location>
        <position position="502"/>
    </location>
    <ligand>
        <name>Zn(2+)</name>
        <dbReference type="ChEBI" id="CHEBI:29105"/>
        <note>catalytic</note>
    </ligand>
</feature>
<keyword evidence="7 12" id="KW-0067">ATP-binding</keyword>
<dbReference type="NCBIfam" id="TIGR00418">
    <property type="entry name" value="thrS"/>
    <property type="match status" value="1"/>
</dbReference>
<keyword evidence="3 12" id="KW-0436">Ligase</keyword>
<dbReference type="Gene3D" id="3.30.930.10">
    <property type="entry name" value="Bira Bifunctional Protein, Domain 2"/>
    <property type="match status" value="1"/>
</dbReference>
<keyword evidence="12" id="KW-0963">Cytoplasm</keyword>
<comment type="similarity">
    <text evidence="1 12">Belongs to the class-II aminoacyl-tRNA synthetase family.</text>
</comment>
<evidence type="ECO:0000256" key="4">
    <source>
        <dbReference type="ARBA" id="ARBA00022723"/>
    </source>
</evidence>
<comment type="caution">
    <text evidence="14">The sequence shown here is derived from an EMBL/GenBank/DDBJ whole genome shotgun (WGS) entry which is preliminary data.</text>
</comment>
<dbReference type="Pfam" id="PF00587">
    <property type="entry name" value="tRNA-synt_2b"/>
    <property type="match status" value="1"/>
</dbReference>
<dbReference type="EC" id="6.1.1.3" evidence="12"/>
<comment type="subunit">
    <text evidence="12">Homodimer.</text>
</comment>
<evidence type="ECO:0000259" key="13">
    <source>
        <dbReference type="PROSITE" id="PS50862"/>
    </source>
</evidence>
<dbReference type="CDD" id="cd00860">
    <property type="entry name" value="ThrRS_anticodon"/>
    <property type="match status" value="1"/>
</dbReference>
<keyword evidence="10 12" id="KW-0030">Aminoacyl-tRNA synthetase</keyword>
<dbReference type="InterPro" id="IPR047246">
    <property type="entry name" value="ThrRS_anticodon"/>
</dbReference>
<dbReference type="HAMAP" id="MF_00184">
    <property type="entry name" value="Thr_tRNA_synth"/>
    <property type="match status" value="1"/>
</dbReference>
<dbReference type="Pfam" id="PF07973">
    <property type="entry name" value="tRNA_SAD"/>
    <property type="match status" value="1"/>
</dbReference>
<dbReference type="Pfam" id="PF03129">
    <property type="entry name" value="HGTP_anticodon"/>
    <property type="match status" value="1"/>
</dbReference>
<dbReference type="InterPro" id="IPR036621">
    <property type="entry name" value="Anticodon-bd_dom_sf"/>
</dbReference>
<keyword evidence="2 12" id="KW-0820">tRNA-binding</keyword>
<evidence type="ECO:0000256" key="1">
    <source>
        <dbReference type="ARBA" id="ARBA00008226"/>
    </source>
</evidence>
<dbReference type="PRINTS" id="PR01047">
    <property type="entry name" value="TRNASYNTHTHR"/>
</dbReference>
<dbReference type="InterPro" id="IPR018163">
    <property type="entry name" value="Thr/Ala-tRNA-synth_IIc_edit"/>
</dbReference>
<keyword evidence="9 12" id="KW-0648">Protein biosynthesis</keyword>
<evidence type="ECO:0000313" key="14">
    <source>
        <dbReference type="EMBL" id="MBS8122562.1"/>
    </source>
</evidence>